<gene>
    <name evidence="2" type="primary">LOC106770936</name>
</gene>
<name>A0A1S3V267_VIGRR</name>
<organism evidence="1 2">
    <name type="scientific">Vigna radiata var. radiata</name>
    <name type="common">Mung bean</name>
    <name type="synonym">Phaseolus aureus</name>
    <dbReference type="NCBI Taxonomy" id="3916"/>
    <lineage>
        <taxon>Eukaryota</taxon>
        <taxon>Viridiplantae</taxon>
        <taxon>Streptophyta</taxon>
        <taxon>Embryophyta</taxon>
        <taxon>Tracheophyta</taxon>
        <taxon>Spermatophyta</taxon>
        <taxon>Magnoliopsida</taxon>
        <taxon>eudicotyledons</taxon>
        <taxon>Gunneridae</taxon>
        <taxon>Pentapetalae</taxon>
        <taxon>rosids</taxon>
        <taxon>fabids</taxon>
        <taxon>Fabales</taxon>
        <taxon>Fabaceae</taxon>
        <taxon>Papilionoideae</taxon>
        <taxon>50 kb inversion clade</taxon>
        <taxon>NPAAA clade</taxon>
        <taxon>indigoferoid/millettioid clade</taxon>
        <taxon>Phaseoleae</taxon>
        <taxon>Vigna</taxon>
    </lineage>
</organism>
<dbReference type="OrthoDB" id="10650393at2759"/>
<dbReference type="RefSeq" id="XP_014512277.1">
    <property type="nucleotide sequence ID" value="XM_014656791.2"/>
</dbReference>
<sequence length="78" mass="9029">MKNPLMLSHLISSLIKWLSRSHSLSMLVRAVLLDKKPEEVPLLVESVLNMEEFEHRVASQGEQKMGFTIVFHHMLCKE</sequence>
<proteinExistence type="predicted"/>
<reference evidence="1" key="1">
    <citation type="journal article" date="2014" name="Nat. Commun.">
        <title>Genome sequence of mungbean and insights into evolution within Vigna species.</title>
        <authorList>
            <person name="Kang Y.J."/>
            <person name="Kim S.K."/>
            <person name="Kim M.Y."/>
            <person name="Lestari P."/>
            <person name="Kim K.H."/>
            <person name="Ha B.K."/>
            <person name="Jun T.H."/>
            <person name="Hwang W.J."/>
            <person name="Lee T."/>
            <person name="Lee J."/>
            <person name="Shim S."/>
            <person name="Yoon M.Y."/>
            <person name="Jang Y.E."/>
            <person name="Han K.S."/>
            <person name="Taeprayoon P."/>
            <person name="Yoon N."/>
            <person name="Somta P."/>
            <person name="Tanya P."/>
            <person name="Kim K.S."/>
            <person name="Gwag J.G."/>
            <person name="Moon J.K."/>
            <person name="Lee Y.H."/>
            <person name="Park B.S."/>
            <person name="Bombarely A."/>
            <person name="Doyle J.J."/>
            <person name="Jackson S.A."/>
            <person name="Schafleitner R."/>
            <person name="Srinives P."/>
            <person name="Varshney R.K."/>
            <person name="Lee S.H."/>
        </authorList>
    </citation>
    <scope>NUCLEOTIDE SEQUENCE [LARGE SCALE GENOMIC DNA]</scope>
    <source>
        <strain evidence="1">cv. VC1973A</strain>
    </source>
</reference>
<evidence type="ECO:0000313" key="1">
    <source>
        <dbReference type="Proteomes" id="UP000087766"/>
    </source>
</evidence>
<dbReference type="Proteomes" id="UP000087766">
    <property type="component" value="Chromosome 8"/>
</dbReference>
<keyword evidence="1" id="KW-1185">Reference proteome</keyword>
<dbReference type="GeneID" id="106770936"/>
<accession>A0A1S3V267</accession>
<protein>
    <submittedName>
        <fullName evidence="2">Kinesin-like protein KIN-14Q</fullName>
    </submittedName>
</protein>
<evidence type="ECO:0000313" key="2">
    <source>
        <dbReference type="RefSeq" id="XP_014512277.1"/>
    </source>
</evidence>
<dbReference type="STRING" id="3916.A0A1S3V267"/>
<dbReference type="AlphaFoldDB" id="A0A1S3V267"/>
<dbReference type="KEGG" id="vra:106770936"/>
<reference evidence="2" key="2">
    <citation type="submission" date="2025-08" db="UniProtKB">
        <authorList>
            <consortium name="RefSeq"/>
        </authorList>
    </citation>
    <scope>IDENTIFICATION</scope>
    <source>
        <tissue evidence="2">Leaf</tissue>
    </source>
</reference>